<feature type="non-terminal residue" evidence="1">
    <location>
        <position position="1"/>
    </location>
</feature>
<comment type="caution">
    <text evidence="1">The sequence shown here is derived from an EMBL/GenBank/DDBJ whole genome shotgun (WGS) entry which is preliminary data.</text>
</comment>
<name>K0RUJ1_THAOC</name>
<dbReference type="AlphaFoldDB" id="K0RUJ1"/>
<gene>
    <name evidence="1" type="ORF">THAOC_22421</name>
</gene>
<keyword evidence="2" id="KW-1185">Reference proteome</keyword>
<sequence>DSEFNGSVGQSAIALLTTQIKWR</sequence>
<dbReference type="EMBL" id="AGNL01027941">
    <property type="protein sequence ID" value="EJK57523.1"/>
    <property type="molecule type" value="Genomic_DNA"/>
</dbReference>
<reference evidence="1 2" key="1">
    <citation type="journal article" date="2012" name="Genome Biol.">
        <title>Genome and low-iron response of an oceanic diatom adapted to chronic iron limitation.</title>
        <authorList>
            <person name="Lommer M."/>
            <person name="Specht M."/>
            <person name="Roy A.S."/>
            <person name="Kraemer L."/>
            <person name="Andreson R."/>
            <person name="Gutowska M.A."/>
            <person name="Wolf J."/>
            <person name="Bergner S.V."/>
            <person name="Schilhabel M.B."/>
            <person name="Klostermeier U.C."/>
            <person name="Beiko R.G."/>
            <person name="Rosenstiel P."/>
            <person name="Hippler M."/>
            <person name="Laroche J."/>
        </authorList>
    </citation>
    <scope>NUCLEOTIDE SEQUENCE [LARGE SCALE GENOMIC DNA]</scope>
    <source>
        <strain evidence="1 2">CCMP1005</strain>
    </source>
</reference>
<dbReference type="Proteomes" id="UP000266841">
    <property type="component" value="Unassembled WGS sequence"/>
</dbReference>
<accession>K0RUJ1</accession>
<proteinExistence type="predicted"/>
<organism evidence="1 2">
    <name type="scientific">Thalassiosira oceanica</name>
    <name type="common">Marine diatom</name>
    <dbReference type="NCBI Taxonomy" id="159749"/>
    <lineage>
        <taxon>Eukaryota</taxon>
        <taxon>Sar</taxon>
        <taxon>Stramenopiles</taxon>
        <taxon>Ochrophyta</taxon>
        <taxon>Bacillariophyta</taxon>
        <taxon>Coscinodiscophyceae</taxon>
        <taxon>Thalassiosirophycidae</taxon>
        <taxon>Thalassiosirales</taxon>
        <taxon>Thalassiosiraceae</taxon>
        <taxon>Thalassiosira</taxon>
    </lineage>
</organism>
<evidence type="ECO:0000313" key="2">
    <source>
        <dbReference type="Proteomes" id="UP000266841"/>
    </source>
</evidence>
<protein>
    <submittedName>
        <fullName evidence="1">Uncharacterized protein</fullName>
    </submittedName>
</protein>
<evidence type="ECO:0000313" key="1">
    <source>
        <dbReference type="EMBL" id="EJK57523.1"/>
    </source>
</evidence>